<protein>
    <submittedName>
        <fullName evidence="1">Uncharacterized protein</fullName>
    </submittedName>
</protein>
<dbReference type="AlphaFoldDB" id="A0A1Y1BAA2"/>
<accession>A0A1Y1BAA2</accession>
<name>A0A1Y1BAA2_VIBPH</name>
<sequence>MKRGANNPTHFRKEQLVTWFSLIDKLSKSTGTPLLLVRDAIFDKA</sequence>
<reference evidence="1" key="1">
    <citation type="journal article" date="2017" name="Infect. Genet. Evol.">
        <title>Plasmid dynamics in Vibrio parahaemolyticus strains related to shrimp Acute Hepatopancreatic Necrosis Syndrome (AHPNS).</title>
        <authorList>
            <person name="Theethakaew C."/>
            <person name="Nakamura S."/>
            <person name="Motooka D."/>
            <person name="Matsuda S."/>
            <person name="Kodama T."/>
            <person name="Chonsin K."/>
            <person name="Suthienkul O."/>
            <person name="Iida T."/>
        </authorList>
    </citation>
    <scope>NUCLEOTIDE SEQUENCE</scope>
    <source>
        <strain evidence="1">VPE61</strain>
        <plasmid evidence="1">pVP2HP</plasmid>
    </source>
</reference>
<keyword evidence="1" id="KW-0614">Plasmid</keyword>
<organism evidence="1">
    <name type="scientific">Vibrio parahaemolyticus</name>
    <dbReference type="NCBI Taxonomy" id="670"/>
    <lineage>
        <taxon>Bacteria</taxon>
        <taxon>Pseudomonadati</taxon>
        <taxon>Pseudomonadota</taxon>
        <taxon>Gammaproteobacteria</taxon>
        <taxon>Vibrionales</taxon>
        <taxon>Vibrionaceae</taxon>
        <taxon>Vibrio</taxon>
    </lineage>
</organism>
<evidence type="ECO:0000313" key="1">
    <source>
        <dbReference type="EMBL" id="BAX56785.1"/>
    </source>
</evidence>
<geneLocation type="plasmid" evidence="1">
    <name>pVP2HP</name>
</geneLocation>
<dbReference type="EMBL" id="AP014859">
    <property type="protein sequence ID" value="BAX56785.1"/>
    <property type="molecule type" value="Genomic_DNA"/>
</dbReference>
<proteinExistence type="predicted"/>